<dbReference type="PANTHER" id="PTHR34873:SF3">
    <property type="entry name" value="ADDICTION MODULE TOXIN, HICA FAMILY"/>
    <property type="match status" value="1"/>
</dbReference>
<reference evidence="9 10" key="1">
    <citation type="submission" date="2017-02" db="EMBL/GenBank/DDBJ databases">
        <title>Draft genome sequence of Moraxella lincolnii CCUG 9405T type strain.</title>
        <authorList>
            <person name="Salva-Serra F."/>
            <person name="Engstrom-Jakobsson H."/>
            <person name="Thorell K."/>
            <person name="Jaen-Luchoro D."/>
            <person name="Gonzales-Siles L."/>
            <person name="Karlsson R."/>
            <person name="Yazdan S."/>
            <person name="Boulund F."/>
            <person name="Johnning A."/>
            <person name="Engstrand L."/>
            <person name="Kristiansson E."/>
            <person name="Moore E."/>
        </authorList>
    </citation>
    <scope>NUCLEOTIDE SEQUENCE [LARGE SCALE GENOMIC DNA]</scope>
    <source>
        <strain evidence="9 10">CCUG 9405</strain>
    </source>
</reference>
<dbReference type="SUPFAM" id="SSF54786">
    <property type="entry name" value="YcfA/nrd intein domain"/>
    <property type="match status" value="1"/>
</dbReference>
<evidence type="ECO:0000256" key="1">
    <source>
        <dbReference type="ARBA" id="ARBA00006620"/>
    </source>
</evidence>
<keyword evidence="6" id="KW-0694">RNA-binding</keyword>
<dbReference type="InterPro" id="IPR012933">
    <property type="entry name" value="HicA_mRNA_interferase"/>
</dbReference>
<keyword evidence="7" id="KW-0346">Stress response</keyword>
<evidence type="ECO:0000256" key="2">
    <source>
        <dbReference type="ARBA" id="ARBA00022649"/>
    </source>
</evidence>
<feature type="region of interest" description="Disordered" evidence="8">
    <location>
        <begin position="37"/>
        <end position="60"/>
    </location>
</feature>
<comment type="caution">
    <text evidence="9">The sequence shown here is derived from an EMBL/GenBank/DDBJ whole genome shotgun (WGS) entry which is preliminary data.</text>
</comment>
<evidence type="ECO:0000256" key="6">
    <source>
        <dbReference type="ARBA" id="ARBA00022884"/>
    </source>
</evidence>
<evidence type="ECO:0000256" key="5">
    <source>
        <dbReference type="ARBA" id="ARBA00022801"/>
    </source>
</evidence>
<evidence type="ECO:0000313" key="9">
    <source>
        <dbReference type="EMBL" id="OOS22732.1"/>
    </source>
</evidence>
<dbReference type="PANTHER" id="PTHR34873">
    <property type="entry name" value="SSR1766 PROTEIN"/>
    <property type="match status" value="1"/>
</dbReference>
<accession>A0A1T0CK53</accession>
<comment type="similarity">
    <text evidence="1">Belongs to the HicA mRNA interferase family.</text>
</comment>
<dbReference type="OrthoDB" id="9811409at2"/>
<evidence type="ECO:0000256" key="8">
    <source>
        <dbReference type="SAM" id="MobiDB-lite"/>
    </source>
</evidence>
<dbReference type="GO" id="GO:0003729">
    <property type="term" value="F:mRNA binding"/>
    <property type="evidence" value="ECO:0007669"/>
    <property type="project" value="InterPro"/>
</dbReference>
<dbReference type="GO" id="GO:0004519">
    <property type="term" value="F:endonuclease activity"/>
    <property type="evidence" value="ECO:0007669"/>
    <property type="project" value="UniProtKB-KW"/>
</dbReference>
<evidence type="ECO:0000256" key="4">
    <source>
        <dbReference type="ARBA" id="ARBA00022759"/>
    </source>
</evidence>
<dbReference type="InterPro" id="IPR038570">
    <property type="entry name" value="HicA_sf"/>
</dbReference>
<dbReference type="RefSeq" id="WP_078306145.1">
    <property type="nucleotide sequence ID" value="NZ_CP147511.1"/>
</dbReference>
<dbReference type="EMBL" id="MUYT01000001">
    <property type="protein sequence ID" value="OOS22732.1"/>
    <property type="molecule type" value="Genomic_DNA"/>
</dbReference>
<organism evidence="9 10">
    <name type="scientific">Lwoffella lincolnii</name>
    <dbReference type="NCBI Taxonomy" id="90241"/>
    <lineage>
        <taxon>Bacteria</taxon>
        <taxon>Pseudomonadati</taxon>
        <taxon>Pseudomonadota</taxon>
        <taxon>Gammaproteobacteria</taxon>
        <taxon>Moraxellales</taxon>
        <taxon>Moraxellaceae</taxon>
        <taxon>Lwoffella</taxon>
    </lineage>
</organism>
<proteinExistence type="inferred from homology"/>
<evidence type="ECO:0000313" key="10">
    <source>
        <dbReference type="Proteomes" id="UP000191094"/>
    </source>
</evidence>
<protein>
    <submittedName>
        <fullName evidence="9">Addiction module toxin, HicA family</fullName>
    </submittedName>
</protein>
<name>A0A1T0CK53_9GAMM</name>
<dbReference type="GO" id="GO:0016787">
    <property type="term" value="F:hydrolase activity"/>
    <property type="evidence" value="ECO:0007669"/>
    <property type="project" value="UniProtKB-KW"/>
</dbReference>
<keyword evidence="4" id="KW-0255">Endonuclease</keyword>
<dbReference type="STRING" id="90241.B0682_00450"/>
<dbReference type="Gene3D" id="3.30.920.30">
    <property type="entry name" value="Hypothetical protein"/>
    <property type="match status" value="1"/>
</dbReference>
<keyword evidence="2" id="KW-1277">Toxin-antitoxin system</keyword>
<dbReference type="Proteomes" id="UP000191094">
    <property type="component" value="Unassembled WGS sequence"/>
</dbReference>
<evidence type="ECO:0000256" key="3">
    <source>
        <dbReference type="ARBA" id="ARBA00022722"/>
    </source>
</evidence>
<keyword evidence="5" id="KW-0378">Hydrolase</keyword>
<keyword evidence="10" id="KW-1185">Reference proteome</keyword>
<keyword evidence="3" id="KW-0540">Nuclease</keyword>
<gene>
    <name evidence="9" type="ORF">B0682_00450</name>
</gene>
<dbReference type="AlphaFoldDB" id="A0A1T0CK53"/>
<dbReference type="Pfam" id="PF07927">
    <property type="entry name" value="HicA_toxin"/>
    <property type="match status" value="1"/>
</dbReference>
<evidence type="ECO:0000256" key="7">
    <source>
        <dbReference type="ARBA" id="ARBA00023016"/>
    </source>
</evidence>
<sequence>MKSRDLIKLIEADGWYLEAIKGSHHHYKHQVKKGKVTIPHPKPHLPTGTVNGVLKQAGLK</sequence>